<accession>D1MWD3</accession>
<keyword evidence="3" id="KW-0800">Toxin</keyword>
<protein>
    <recommendedName>
        <fullName evidence="9">Triatin-like salivary lipocalin</fullName>
    </recommendedName>
</protein>
<evidence type="ECO:0000256" key="2">
    <source>
        <dbReference type="ARBA" id="ARBA00022525"/>
    </source>
</evidence>
<evidence type="ECO:0000256" key="6">
    <source>
        <dbReference type="ARBA" id="ARBA00034121"/>
    </source>
</evidence>
<keyword evidence="2" id="KW-0964">Secreted</keyword>
<dbReference type="CDD" id="cd19423">
    <property type="entry name" value="lipocalin_LTBP1-like"/>
    <property type="match status" value="1"/>
</dbReference>
<dbReference type="SUPFAM" id="SSF50814">
    <property type="entry name" value="Lipocalins"/>
    <property type="match status" value="1"/>
</dbReference>
<sequence length="196" mass="22324">MNTIVAVTFFVIITYAFGQSAKIRECQNVTPMQNFDSSKFFRGVWYMTNVMNGLFSIVCQELETTRDSGKLFIDYNYNKKGKENYVRCESKGQDKNGQIPFDCKIKKSGLFNFFSKSTKFQASFTIMTTDYDNYALFYKCVTLQSGVKADNYAILSRNKNDYNIPGSAQSLLRINGVSLKKCTELVKADDINSEVV</sequence>
<organism evidence="8">
    <name type="scientific">Triatoma dimidiata</name>
    <name type="common">Kissing bug</name>
    <name type="synonym">Meccus dimidiatus</name>
    <dbReference type="NCBI Taxonomy" id="72491"/>
    <lineage>
        <taxon>Eukaryota</taxon>
        <taxon>Metazoa</taxon>
        <taxon>Ecdysozoa</taxon>
        <taxon>Arthropoda</taxon>
        <taxon>Hexapoda</taxon>
        <taxon>Insecta</taxon>
        <taxon>Pterygota</taxon>
        <taxon>Neoptera</taxon>
        <taxon>Paraneoptera</taxon>
        <taxon>Hemiptera</taxon>
        <taxon>Heteroptera</taxon>
        <taxon>Panheteroptera</taxon>
        <taxon>Cimicomorpha</taxon>
        <taxon>Reduviidae</taxon>
        <taxon>Triatominae</taxon>
        <taxon>Triatoma</taxon>
    </lineage>
</organism>
<evidence type="ECO:0000256" key="7">
    <source>
        <dbReference type="SAM" id="SignalP"/>
    </source>
</evidence>
<feature type="chain" id="PRO_5003024334" description="Triatin-like salivary lipocalin" evidence="7">
    <location>
        <begin position="19"/>
        <end position="196"/>
    </location>
</feature>
<dbReference type="EMBL" id="AB470384">
    <property type="protein sequence ID" value="BAI50834.1"/>
    <property type="molecule type" value="mRNA"/>
</dbReference>
<evidence type="ECO:0000256" key="3">
    <source>
        <dbReference type="ARBA" id="ARBA00022656"/>
    </source>
</evidence>
<evidence type="ECO:0000256" key="5">
    <source>
        <dbReference type="ARBA" id="ARBA00023240"/>
    </source>
</evidence>
<dbReference type="GO" id="GO:0030682">
    <property type="term" value="P:symbiont-mediated perturbation of host defenses"/>
    <property type="evidence" value="ECO:0007669"/>
    <property type="project" value="InterPro"/>
</dbReference>
<dbReference type="InterPro" id="IPR005657">
    <property type="entry name" value="Triabi/Procalin"/>
</dbReference>
<keyword evidence="4 7" id="KW-0732">Signal</keyword>
<keyword evidence="5" id="KW-1199">Hemostasis impairing toxin</keyword>
<comment type="similarity">
    <text evidence="6">Belongs to the calycin superfamily. Triabin family.</text>
</comment>
<dbReference type="GO" id="GO:0005576">
    <property type="term" value="C:extracellular region"/>
    <property type="evidence" value="ECO:0007669"/>
    <property type="project" value="UniProtKB-SubCell"/>
</dbReference>
<comment type="subcellular location">
    <subcellularLocation>
        <location evidence="1">Secreted</location>
    </subcellularLocation>
</comment>
<feature type="signal peptide" evidence="7">
    <location>
        <begin position="1"/>
        <end position="18"/>
    </location>
</feature>
<evidence type="ECO:0000256" key="4">
    <source>
        <dbReference type="ARBA" id="ARBA00022729"/>
    </source>
</evidence>
<evidence type="ECO:0000256" key="1">
    <source>
        <dbReference type="ARBA" id="ARBA00004613"/>
    </source>
</evidence>
<reference evidence="8" key="1">
    <citation type="journal article" date="2010" name="Infect. Genet. Evol.">
        <title>A repertoire of the dominant transcripts from the salivary glands of the blood-sucking bug, Triatoma dimidiata, a vector of Chagas disease.</title>
        <authorList>
            <person name="Kato H."/>
            <person name="Jochim R.C."/>
            <person name="Gomez E.A."/>
            <person name="Sakoda R."/>
            <person name="Iwata H."/>
            <person name="Valenzuela J.G."/>
            <person name="Hashiguchi Y."/>
        </authorList>
    </citation>
    <scope>NUCLEOTIDE SEQUENCE</scope>
    <source>
        <tissue evidence="8">Salivary gland</tissue>
    </source>
</reference>
<dbReference type="Gene3D" id="2.40.128.20">
    <property type="match status" value="1"/>
</dbReference>
<evidence type="ECO:0008006" key="9">
    <source>
        <dbReference type="Google" id="ProtNLM"/>
    </source>
</evidence>
<evidence type="ECO:0000313" key="8">
    <source>
        <dbReference type="EMBL" id="BAI50834.1"/>
    </source>
</evidence>
<dbReference type="GO" id="GO:0090729">
    <property type="term" value="F:toxin activity"/>
    <property type="evidence" value="ECO:0007669"/>
    <property type="project" value="UniProtKB-KW"/>
</dbReference>
<dbReference type="AlphaFoldDB" id="D1MWD3"/>
<dbReference type="InterPro" id="IPR012674">
    <property type="entry name" value="Calycin"/>
</dbReference>
<dbReference type="Pfam" id="PF03973">
    <property type="entry name" value="Triabin"/>
    <property type="match status" value="1"/>
</dbReference>
<proteinExistence type="evidence at transcript level"/>
<name>D1MWD3_TRIDM</name>